<dbReference type="VEuPathDB" id="FungiDB:MYCFIDRAFT_3272"/>
<dbReference type="SUPFAM" id="SSF56176">
    <property type="entry name" value="FAD-binding/transporter-associated domain-like"/>
    <property type="match status" value="1"/>
</dbReference>
<dbReference type="OrthoDB" id="2151789at2759"/>
<feature type="domain" description="FAD-binding PCMH-type" evidence="5">
    <location>
        <begin position="34"/>
        <end position="207"/>
    </location>
</feature>
<dbReference type="AlphaFoldDB" id="N1QBE9"/>
<evidence type="ECO:0000313" key="7">
    <source>
        <dbReference type="Proteomes" id="UP000016932"/>
    </source>
</evidence>
<dbReference type="eggNOG" id="KOG1231">
    <property type="taxonomic scope" value="Eukaryota"/>
</dbReference>
<dbReference type="Pfam" id="PF01565">
    <property type="entry name" value="FAD_binding_4"/>
    <property type="match status" value="1"/>
</dbReference>
<reference evidence="6 7" key="1">
    <citation type="journal article" date="2012" name="PLoS Pathog.">
        <title>Diverse lifestyles and strategies of plant pathogenesis encoded in the genomes of eighteen Dothideomycetes fungi.</title>
        <authorList>
            <person name="Ohm R.A."/>
            <person name="Feau N."/>
            <person name="Henrissat B."/>
            <person name="Schoch C.L."/>
            <person name="Horwitz B.A."/>
            <person name="Barry K.W."/>
            <person name="Condon B.J."/>
            <person name="Copeland A.C."/>
            <person name="Dhillon B."/>
            <person name="Glaser F."/>
            <person name="Hesse C.N."/>
            <person name="Kosti I."/>
            <person name="LaButti K."/>
            <person name="Lindquist E.A."/>
            <person name="Lucas S."/>
            <person name="Salamov A.A."/>
            <person name="Bradshaw R.E."/>
            <person name="Ciuffetti L."/>
            <person name="Hamelin R.C."/>
            <person name="Kema G.H.J."/>
            <person name="Lawrence C."/>
            <person name="Scott J.A."/>
            <person name="Spatafora J.W."/>
            <person name="Turgeon B.G."/>
            <person name="de Wit P.J.G.M."/>
            <person name="Zhong S."/>
            <person name="Goodwin S.B."/>
            <person name="Grigoriev I.V."/>
        </authorList>
    </citation>
    <scope>NUCLEOTIDE SEQUENCE [LARGE SCALE GENOMIC DNA]</scope>
    <source>
        <strain evidence="6 7">CIRAD86</strain>
    </source>
</reference>
<dbReference type="RefSeq" id="XP_007919626.1">
    <property type="nucleotide sequence ID" value="XM_007921435.1"/>
</dbReference>
<evidence type="ECO:0000256" key="1">
    <source>
        <dbReference type="ARBA" id="ARBA00005466"/>
    </source>
</evidence>
<protein>
    <recommendedName>
        <fullName evidence="5">FAD-binding PCMH-type domain-containing protein</fullName>
    </recommendedName>
</protein>
<evidence type="ECO:0000256" key="3">
    <source>
        <dbReference type="ARBA" id="ARBA00022827"/>
    </source>
</evidence>
<evidence type="ECO:0000313" key="6">
    <source>
        <dbReference type="EMBL" id="EME88487.1"/>
    </source>
</evidence>
<proteinExistence type="inferred from homology"/>
<dbReference type="InterPro" id="IPR050416">
    <property type="entry name" value="FAD-linked_Oxidoreductase"/>
</dbReference>
<dbReference type="GO" id="GO:0071949">
    <property type="term" value="F:FAD binding"/>
    <property type="evidence" value="ECO:0007669"/>
    <property type="project" value="InterPro"/>
</dbReference>
<dbReference type="EMBL" id="KB446555">
    <property type="protein sequence ID" value="EME88487.1"/>
    <property type="molecule type" value="Genomic_DNA"/>
</dbReference>
<keyword evidence="4" id="KW-0560">Oxidoreductase</keyword>
<dbReference type="HOGENOM" id="CLU_018354_1_1_1"/>
<accession>N1QBE9</accession>
<keyword evidence="3" id="KW-0274">FAD</keyword>
<keyword evidence="7" id="KW-1185">Reference proteome</keyword>
<sequence>CCAILSKSLGSKTSYPTDLTYNDSLTSYWSDRATDVKPNCIFRPTIDQEVAQAVKILASNTHCKFAIRGGGHFGWPKAANIEDGITLDLSSLDSISVSEGKTVTTVGGGAYWNQVYSYLDAMNLNCAGGRYATVGVGGLTLGGGISFFSPRLGWVADTVKSFDIVLASGQLETGISSTKNPDLFRALKGGSNNFGIVTSLRLKTFPGGPFFMGTVEYDMSSTPELSQAFLKAVAAKKEAWDPYAAFLQQYHFIKDPTTNGTTSISMNNILAYTQPFPKDNSTPAFLKPLQDAAPSTGNDLGVQYLSEFLERFEDDDATRPRQVLSNLSFRHDMSDFMQQLIQIFESTTRPLFQRMEHMSLALIFQPIHPVFTSKGDNVLGFGRHGKETPLVNLCIQTGWAGAEFDELVVGTIREAIEKGNALAKEYGVDSEWLYLNYSEEWQDPISGYGEEEVRFLRKVSREYDPEGVFQRQVPGGFKL</sequence>
<dbReference type="InterPro" id="IPR006094">
    <property type="entry name" value="Oxid_FAD_bind_N"/>
</dbReference>
<dbReference type="KEGG" id="pfj:MYCFIDRAFT_3272"/>
<dbReference type="PROSITE" id="PS51387">
    <property type="entry name" value="FAD_PCMH"/>
    <property type="match status" value="1"/>
</dbReference>
<gene>
    <name evidence="6" type="ORF">MYCFIDRAFT_3272</name>
</gene>
<evidence type="ECO:0000259" key="5">
    <source>
        <dbReference type="PROSITE" id="PS51387"/>
    </source>
</evidence>
<comment type="similarity">
    <text evidence="1">Belongs to the oxygen-dependent FAD-linked oxidoreductase family.</text>
</comment>
<dbReference type="PANTHER" id="PTHR42973:SF22">
    <property type="entry name" value="FAD-BINDING PCMH-TYPE DOMAIN-CONTAINING PROTEIN-RELATED"/>
    <property type="match status" value="1"/>
</dbReference>
<dbReference type="Proteomes" id="UP000016932">
    <property type="component" value="Unassembled WGS sequence"/>
</dbReference>
<feature type="non-terminal residue" evidence="6">
    <location>
        <position position="479"/>
    </location>
</feature>
<feature type="non-terminal residue" evidence="6">
    <location>
        <position position="1"/>
    </location>
</feature>
<name>N1QBE9_PSEFD</name>
<evidence type="ECO:0000256" key="4">
    <source>
        <dbReference type="ARBA" id="ARBA00023002"/>
    </source>
</evidence>
<organism evidence="6 7">
    <name type="scientific">Pseudocercospora fijiensis (strain CIRAD86)</name>
    <name type="common">Black leaf streak disease fungus</name>
    <name type="synonym">Mycosphaerella fijiensis</name>
    <dbReference type="NCBI Taxonomy" id="383855"/>
    <lineage>
        <taxon>Eukaryota</taxon>
        <taxon>Fungi</taxon>
        <taxon>Dikarya</taxon>
        <taxon>Ascomycota</taxon>
        <taxon>Pezizomycotina</taxon>
        <taxon>Dothideomycetes</taxon>
        <taxon>Dothideomycetidae</taxon>
        <taxon>Mycosphaerellales</taxon>
        <taxon>Mycosphaerellaceae</taxon>
        <taxon>Pseudocercospora</taxon>
    </lineage>
</organism>
<dbReference type="GeneID" id="19338874"/>
<dbReference type="Gene3D" id="3.30.465.10">
    <property type="match status" value="1"/>
</dbReference>
<dbReference type="GO" id="GO:0016491">
    <property type="term" value="F:oxidoreductase activity"/>
    <property type="evidence" value="ECO:0007669"/>
    <property type="project" value="UniProtKB-KW"/>
</dbReference>
<keyword evidence="2" id="KW-0285">Flavoprotein</keyword>
<dbReference type="InterPro" id="IPR016169">
    <property type="entry name" value="FAD-bd_PCMH_sub2"/>
</dbReference>
<dbReference type="PANTHER" id="PTHR42973">
    <property type="entry name" value="BINDING OXIDOREDUCTASE, PUTATIVE (AFU_ORTHOLOGUE AFUA_1G17690)-RELATED"/>
    <property type="match status" value="1"/>
</dbReference>
<evidence type="ECO:0000256" key="2">
    <source>
        <dbReference type="ARBA" id="ARBA00022630"/>
    </source>
</evidence>
<dbReference type="InterPro" id="IPR036318">
    <property type="entry name" value="FAD-bd_PCMH-like_sf"/>
</dbReference>
<dbReference type="InterPro" id="IPR016166">
    <property type="entry name" value="FAD-bd_PCMH"/>
</dbReference>